<organism evidence="3 4">
    <name type="scientific">Comamonas antarctica</name>
    <dbReference type="NCBI Taxonomy" id="2743470"/>
    <lineage>
        <taxon>Bacteria</taxon>
        <taxon>Pseudomonadati</taxon>
        <taxon>Pseudomonadota</taxon>
        <taxon>Betaproteobacteria</taxon>
        <taxon>Burkholderiales</taxon>
        <taxon>Comamonadaceae</taxon>
        <taxon>Comamonas</taxon>
    </lineage>
</organism>
<dbReference type="AlphaFoldDB" id="A0A6N1XAC2"/>
<dbReference type="InterPro" id="IPR003423">
    <property type="entry name" value="OMP_efflux"/>
</dbReference>
<dbReference type="GO" id="GO:0015562">
    <property type="term" value="F:efflux transmembrane transporter activity"/>
    <property type="evidence" value="ECO:0007669"/>
    <property type="project" value="InterPro"/>
</dbReference>
<gene>
    <name evidence="3" type="ORF">HUK68_08315</name>
</gene>
<dbReference type="KEGG" id="aant:HUK68_08315"/>
<feature type="signal peptide" evidence="2">
    <location>
        <begin position="1"/>
        <end position="28"/>
    </location>
</feature>
<keyword evidence="2" id="KW-0564">Palmitate</keyword>
<dbReference type="SUPFAM" id="SSF56954">
    <property type="entry name" value="Outer membrane efflux proteins (OEP)"/>
    <property type="match status" value="1"/>
</dbReference>
<dbReference type="NCBIfam" id="TIGR01845">
    <property type="entry name" value="outer_NodT"/>
    <property type="match status" value="1"/>
</dbReference>
<accession>A0A6N1XAC2</accession>
<name>A0A6N1XAC2_9BURK</name>
<proteinExistence type="inferred from homology"/>
<sequence>METTNPGRLAALAGAAALAAALAGCANFAPPHVAPTGMVPAEIGVGAAPAQATPAGLDAAQAQAWVQSPGLREAIALALSNNRDLRVAVATIERARAQYGIAQADLLPGVNANAQGSRSRTAADLNSSGRSVTSSQYTAQLAMTSYEIDFWGRVRNLNDAALQAFLQSGENQRNVQLSLMADVASAWLTLAADQARLALAQQTLETRRQSFARTERMHELGSTSGLVLEQNRTTVDAARTDVAGFSSQVERGRNLLQLLVGGPLPESALPAPLQLSAAAPAAALQPLPVPLPSSVLLQRPDVLAAEYQLRATNANIGAARAALFPTISLTAAVGTGSNELSGLFGSGNGTWSFVPLVRLPIFDGGRNRANIAVAEANQQIALAQYEKAVQTAFRETADALADRAHWAERLDAQASLVTSTRKAFELSEARFKSGVDNYLAVLDAQRSLYAAQQTQISLQLLEQINRVTLVKVLGGAPAPAQAVAATPLPR</sequence>
<feature type="chain" id="PRO_5027160261" evidence="2">
    <location>
        <begin position="29"/>
        <end position="490"/>
    </location>
</feature>
<keyword evidence="2" id="KW-0812">Transmembrane</keyword>
<evidence type="ECO:0000313" key="4">
    <source>
        <dbReference type="Proteomes" id="UP000509579"/>
    </source>
</evidence>
<dbReference type="PANTHER" id="PTHR30203">
    <property type="entry name" value="OUTER MEMBRANE CATION EFFLUX PROTEIN"/>
    <property type="match status" value="1"/>
</dbReference>
<dbReference type="Pfam" id="PF02321">
    <property type="entry name" value="OEP"/>
    <property type="match status" value="2"/>
</dbReference>
<protein>
    <submittedName>
        <fullName evidence="3">Efflux transporter outer membrane subunit</fullName>
    </submittedName>
</protein>
<dbReference type="Gene3D" id="2.20.200.10">
    <property type="entry name" value="Outer membrane efflux proteins (OEP)"/>
    <property type="match status" value="1"/>
</dbReference>
<reference evidence="3 4" key="1">
    <citation type="submission" date="2020-06" db="EMBL/GenBank/DDBJ databases">
        <title>Acidovorax antarctica sp. nov., isolated from Corinth ice sheet soil, Antarctic Fields Peninsula.</title>
        <authorList>
            <person name="Xu Q."/>
            <person name="Peng F."/>
        </authorList>
    </citation>
    <scope>NUCLEOTIDE SEQUENCE [LARGE SCALE GENOMIC DNA]</scope>
    <source>
        <strain evidence="3 4">16-35-5</strain>
    </source>
</reference>
<keyword evidence="4" id="KW-1185">Reference proteome</keyword>
<comment type="similarity">
    <text evidence="1 2">Belongs to the outer membrane factor (OMF) (TC 1.B.17) family.</text>
</comment>
<dbReference type="Proteomes" id="UP000509579">
    <property type="component" value="Chromosome"/>
</dbReference>
<comment type="subcellular location">
    <subcellularLocation>
        <location evidence="2">Cell membrane</location>
        <topology evidence="2">Lipid-anchor</topology>
    </subcellularLocation>
</comment>
<keyword evidence="2" id="KW-0449">Lipoprotein</keyword>
<dbReference type="PANTHER" id="PTHR30203:SF32">
    <property type="entry name" value="CATION EFFLUX SYSTEM PROTEIN CUSC"/>
    <property type="match status" value="1"/>
</dbReference>
<dbReference type="Gene3D" id="1.20.1600.10">
    <property type="entry name" value="Outer membrane efflux proteins (OEP)"/>
    <property type="match status" value="1"/>
</dbReference>
<dbReference type="GO" id="GO:0005886">
    <property type="term" value="C:plasma membrane"/>
    <property type="evidence" value="ECO:0007669"/>
    <property type="project" value="UniProtKB-SubCell"/>
</dbReference>
<evidence type="ECO:0000313" key="3">
    <source>
        <dbReference type="EMBL" id="QKV54982.1"/>
    </source>
</evidence>
<evidence type="ECO:0000256" key="1">
    <source>
        <dbReference type="ARBA" id="ARBA00007613"/>
    </source>
</evidence>
<dbReference type="EMBL" id="CP054840">
    <property type="protein sequence ID" value="QKV54982.1"/>
    <property type="molecule type" value="Genomic_DNA"/>
</dbReference>
<evidence type="ECO:0000256" key="2">
    <source>
        <dbReference type="RuleBase" id="RU362097"/>
    </source>
</evidence>
<keyword evidence="2" id="KW-0472">Membrane</keyword>
<keyword evidence="2" id="KW-1134">Transmembrane beta strand</keyword>
<dbReference type="InterPro" id="IPR010131">
    <property type="entry name" value="MdtP/NodT-like"/>
</dbReference>
<keyword evidence="2" id="KW-0732">Signal</keyword>